<comment type="caution">
    <text evidence="1">The sequence shown here is derived from an EMBL/GenBank/DDBJ whole genome shotgun (WGS) entry which is preliminary data.</text>
</comment>
<evidence type="ECO:0000313" key="1">
    <source>
        <dbReference type="EMBL" id="KAH8015380.1"/>
    </source>
</evidence>
<name>A0ACB8G6I3_9SAUR</name>
<protein>
    <submittedName>
        <fullName evidence="1">Uncharacterized protein</fullName>
    </submittedName>
</protein>
<gene>
    <name evidence="1" type="ORF">K3G42_003179</name>
</gene>
<proteinExistence type="predicted"/>
<reference evidence="1" key="1">
    <citation type="submission" date="2021-08" db="EMBL/GenBank/DDBJ databases">
        <title>The first chromosome-level gecko genome reveals the dynamic sex chromosomes of Neotropical dwarf geckos (Sphaerodactylidae: Sphaerodactylus).</title>
        <authorList>
            <person name="Pinto B.J."/>
            <person name="Keating S.E."/>
            <person name="Gamble T."/>
        </authorList>
    </citation>
    <scope>NUCLEOTIDE SEQUENCE</scope>
    <source>
        <strain evidence="1">TG3544</strain>
    </source>
</reference>
<dbReference type="Proteomes" id="UP000827872">
    <property type="component" value="Linkage Group LG01"/>
</dbReference>
<sequence length="136" mass="15623">MPPVESVLLVAELLPARPLEGKELVPEAGAALRSTELQDPSTQRLTFQRCRRQRRKERAAFMTAVDQQYMHCRKESFELCPFINRRQPNNPPAGKERIRRQDAGHAQHQLRSVVITLLRLALSFLKVPHRVLQGHS</sequence>
<keyword evidence="2" id="KW-1185">Reference proteome</keyword>
<dbReference type="EMBL" id="CM037614">
    <property type="protein sequence ID" value="KAH8015380.1"/>
    <property type="molecule type" value="Genomic_DNA"/>
</dbReference>
<organism evidence="1 2">
    <name type="scientific">Sphaerodactylus townsendi</name>
    <dbReference type="NCBI Taxonomy" id="933632"/>
    <lineage>
        <taxon>Eukaryota</taxon>
        <taxon>Metazoa</taxon>
        <taxon>Chordata</taxon>
        <taxon>Craniata</taxon>
        <taxon>Vertebrata</taxon>
        <taxon>Euteleostomi</taxon>
        <taxon>Lepidosauria</taxon>
        <taxon>Squamata</taxon>
        <taxon>Bifurcata</taxon>
        <taxon>Gekkota</taxon>
        <taxon>Sphaerodactylidae</taxon>
        <taxon>Sphaerodactylus</taxon>
    </lineage>
</organism>
<accession>A0ACB8G6I3</accession>
<evidence type="ECO:0000313" key="2">
    <source>
        <dbReference type="Proteomes" id="UP000827872"/>
    </source>
</evidence>